<protein>
    <recommendedName>
        <fullName evidence="2">Probable splicing factor YJU2B</fullName>
    </recommendedName>
    <alternativeName>
        <fullName evidence="4">Coiled-coil domain-containing protein 130</fullName>
    </alternativeName>
</protein>
<gene>
    <name evidence="6" type="primary">Ccdc130</name>
</gene>
<feature type="region of interest" description="Disordered" evidence="5">
    <location>
        <begin position="373"/>
        <end position="392"/>
    </location>
</feature>
<proteinExistence type="evidence at transcript level"/>
<comment type="function">
    <text evidence="3">May be involved in mRNA splicing.</text>
</comment>
<evidence type="ECO:0000256" key="5">
    <source>
        <dbReference type="SAM" id="MobiDB-lite"/>
    </source>
</evidence>
<dbReference type="PANTHER" id="PTHR12111:SF2">
    <property type="entry name" value="SPLICING FACTOR YJU2B-RELATED"/>
    <property type="match status" value="1"/>
</dbReference>
<comment type="similarity">
    <text evidence="1">Belongs to the CWC16 family.</text>
</comment>
<feature type="region of interest" description="Disordered" evidence="5">
    <location>
        <begin position="289"/>
        <end position="315"/>
    </location>
</feature>
<name>A0A6F9D7Q8_9ASCI</name>
<organism evidence="6">
    <name type="scientific">Phallusia mammillata</name>
    <dbReference type="NCBI Taxonomy" id="59560"/>
    <lineage>
        <taxon>Eukaryota</taxon>
        <taxon>Metazoa</taxon>
        <taxon>Chordata</taxon>
        <taxon>Tunicata</taxon>
        <taxon>Ascidiacea</taxon>
        <taxon>Phlebobranchia</taxon>
        <taxon>Ascidiidae</taxon>
        <taxon>Phallusia</taxon>
    </lineage>
</organism>
<feature type="compositionally biased region" description="Low complexity" evidence="5">
    <location>
        <begin position="289"/>
        <end position="298"/>
    </location>
</feature>
<dbReference type="InterPro" id="IPR007590">
    <property type="entry name" value="Saf4/Yju2"/>
</dbReference>
<accession>A0A6F9D7Q8</accession>
<dbReference type="EMBL" id="LR783632">
    <property type="protein sequence ID" value="CAB3228147.1"/>
    <property type="molecule type" value="mRNA"/>
</dbReference>
<dbReference type="GO" id="GO:0071014">
    <property type="term" value="C:post-mRNA release spliceosomal complex"/>
    <property type="evidence" value="ECO:0007669"/>
    <property type="project" value="TreeGrafter"/>
</dbReference>
<reference evidence="6" key="1">
    <citation type="submission" date="2020-04" db="EMBL/GenBank/DDBJ databases">
        <authorList>
            <person name="Neveu A P."/>
        </authorList>
    </citation>
    <scope>NUCLEOTIDE SEQUENCE</scope>
    <source>
        <tissue evidence="6">Whole embryo</tissue>
    </source>
</reference>
<evidence type="ECO:0000256" key="2">
    <source>
        <dbReference type="ARBA" id="ARBA00029515"/>
    </source>
</evidence>
<evidence type="ECO:0000256" key="1">
    <source>
        <dbReference type="ARBA" id="ARBA00005595"/>
    </source>
</evidence>
<dbReference type="GO" id="GO:0000398">
    <property type="term" value="P:mRNA splicing, via spliceosome"/>
    <property type="evidence" value="ECO:0007669"/>
    <property type="project" value="InterPro"/>
</dbReference>
<sequence length="392" mass="45203">MGERKGVNKYYPPDFDYKKHGSLDRYHNSHPLRERARKLGEGILIIRFEMPYNIWCNGCNSHIGMGVRYNAEKKKMGNYYSTIIYKFRMKCHLCEQHFEIQTDPANCEYVILSGARRKEERWDAKNNEQIEMTDHEVKKKLSSDPMYKLEHQAQDKKKLEHVVPTLEEIQDIQEEKRDDYLLNKALRKSFREEKKRLEEVANHDASLLQKSSLDIPLLPESNEDMKVAQLMQFQSIKSFDAKQDELRKDIETKPVFEGSVSGKVESSIQHLSAKLPKSLTKSLQAKMSSSLWSNSSQKSKQKTGNNFLGVKIRKKTKNVTSQLKNHIKKQPHIVKQNPQMEKVSLGKLPQKTNIVSTVKSDPKLKRLTSLVAYSSDASSENSDNQLSDGDAS</sequence>
<dbReference type="Pfam" id="PF04502">
    <property type="entry name" value="Saf4_Yju2"/>
    <property type="match status" value="1"/>
</dbReference>
<dbReference type="PANTHER" id="PTHR12111">
    <property type="entry name" value="SPLICING FACTOR YJU2"/>
    <property type="match status" value="1"/>
</dbReference>
<evidence type="ECO:0000256" key="3">
    <source>
        <dbReference type="ARBA" id="ARBA00037140"/>
    </source>
</evidence>
<dbReference type="AlphaFoldDB" id="A0A6F9D7Q8"/>
<evidence type="ECO:0000256" key="4">
    <source>
        <dbReference type="ARBA" id="ARBA00041764"/>
    </source>
</evidence>
<evidence type="ECO:0000313" key="6">
    <source>
        <dbReference type="EMBL" id="CAB3228147.1"/>
    </source>
</evidence>
<dbReference type="GO" id="GO:0005684">
    <property type="term" value="C:U2-type spliceosomal complex"/>
    <property type="evidence" value="ECO:0007669"/>
    <property type="project" value="TreeGrafter"/>
</dbReference>